<name>A0AAW5NXG4_9BACE</name>
<evidence type="ECO:0000259" key="1">
    <source>
        <dbReference type="Pfam" id="PF14397"/>
    </source>
</evidence>
<accession>A0AAW5NXG4</accession>
<dbReference type="Pfam" id="PF14397">
    <property type="entry name" value="ATPgrasp_ST"/>
    <property type="match status" value="1"/>
</dbReference>
<dbReference type="InterPro" id="IPR039523">
    <property type="entry name" value="RimK-rel_E_lig_ATP-grasp"/>
</dbReference>
<sequence length="381" mass="43952">MLKHFFRKLLSTRINGVYISNHKKELIRFCESAGVTLSKRGGETDFINKWKPIYANVNVDFYRFYANFCGEDANILSDDIYHTVVEPILNDQAALTVYGNKNMYELLMNRDIFPICILRNIDGDFMDRDYHVISMNEDEFAKRITSNERVKKLKKFICKPTTDTSGGNGVHLYRLRDDGRWINDEGQELSLAHLTKVYKKDFILQECVNPSAFVKQFNETSFSTLRIFTYRSVKDDAIHFIGGYLRVGAKGSFKDNVWGGGYACPIKADGTLAKFATDSQRKRYDNINGISLTENTFEIPNFDKVMELVTYVAKKNVPNRLLSFDIILDEANIPHVIEFNIKNQTVTTVQTSGKTFFGEFTDEVIDYCKIRRDKIKYSMIL</sequence>
<proteinExistence type="predicted"/>
<evidence type="ECO:0000313" key="3">
    <source>
        <dbReference type="Proteomes" id="UP001204548"/>
    </source>
</evidence>
<reference evidence="2" key="1">
    <citation type="submission" date="2022-08" db="EMBL/GenBank/DDBJ databases">
        <title>Genome Sequencing of Bacteroides fragilis Group Isolates with Nanopore Technology.</title>
        <authorList>
            <person name="Tisza M.J."/>
            <person name="Smith D."/>
            <person name="Dekker J.P."/>
        </authorList>
    </citation>
    <scope>NUCLEOTIDE SEQUENCE</scope>
    <source>
        <strain evidence="2">BFG-351</strain>
    </source>
</reference>
<organism evidence="2 3">
    <name type="scientific">Bacteroides faecis</name>
    <dbReference type="NCBI Taxonomy" id="674529"/>
    <lineage>
        <taxon>Bacteria</taxon>
        <taxon>Pseudomonadati</taxon>
        <taxon>Bacteroidota</taxon>
        <taxon>Bacteroidia</taxon>
        <taxon>Bacteroidales</taxon>
        <taxon>Bacteroidaceae</taxon>
        <taxon>Bacteroides</taxon>
    </lineage>
</organism>
<dbReference type="Proteomes" id="UP001204548">
    <property type="component" value="Unassembled WGS sequence"/>
</dbReference>
<dbReference type="EMBL" id="JANUTS010000001">
    <property type="protein sequence ID" value="MCS2792955.1"/>
    <property type="molecule type" value="Genomic_DNA"/>
</dbReference>
<feature type="domain" description="Alpha-L-glutamate ligase-related protein ATP-grasp" evidence="1">
    <location>
        <begin position="129"/>
        <end position="352"/>
    </location>
</feature>
<dbReference type="RefSeq" id="WP_074855939.1">
    <property type="nucleotide sequence ID" value="NZ_JANUTS010000001.1"/>
</dbReference>
<dbReference type="AlphaFoldDB" id="A0AAW5NXG4"/>
<dbReference type="SUPFAM" id="SSF56059">
    <property type="entry name" value="Glutathione synthetase ATP-binding domain-like"/>
    <property type="match status" value="1"/>
</dbReference>
<comment type="caution">
    <text evidence="2">The sequence shown here is derived from an EMBL/GenBank/DDBJ whole genome shotgun (WGS) entry which is preliminary data.</text>
</comment>
<protein>
    <recommendedName>
        <fullName evidence="1">Alpha-L-glutamate ligase-related protein ATP-grasp domain-containing protein</fullName>
    </recommendedName>
</protein>
<gene>
    <name evidence="2" type="ORF">NXW97_13190</name>
</gene>
<evidence type="ECO:0000313" key="2">
    <source>
        <dbReference type="EMBL" id="MCS2792955.1"/>
    </source>
</evidence>